<name>E4X092_OIKDI</name>
<gene>
    <name evidence="1" type="ORF">GSOID_T00015124001</name>
</gene>
<dbReference type="PANTHER" id="PTHR20973">
    <property type="entry name" value="NON-SMC ELEMENT 1-RELATED"/>
    <property type="match status" value="1"/>
</dbReference>
<dbReference type="GO" id="GO:0005634">
    <property type="term" value="C:nucleus"/>
    <property type="evidence" value="ECO:0007669"/>
    <property type="project" value="TreeGrafter"/>
</dbReference>
<dbReference type="InParanoid" id="E4X092"/>
<dbReference type="PANTHER" id="PTHR20973:SF0">
    <property type="entry name" value="NON-STRUCTURAL MAINTENANCE OF CHROMOSOMES ELEMENT 1 HOMOLOG"/>
    <property type="match status" value="1"/>
</dbReference>
<sequence length="268" mass="31071">MTGTISIPGKSNVKFDVENLQNRETEKHIQRMIVAFLTSDTFGEDALQKCNKHSLQLMLKKKVGEEYIKWEPDYDQPYMNLSKVVSSCNNKLAQVGLRISKVRRETDGKYFYCMYSQTSDTVDSSDKEDTDEFNELFKGVVLVHIINENGVLTERAFNRIHHLTEQTGNKKGGSRIIDLLNEKFLERILENNMAHYVLKPRMLVELSDTIRDILKKQGKKPECFRCSELVLQCRECGVCNARFHRYCVDDKCVKPDCLTDFNEEVINH</sequence>
<dbReference type="InterPro" id="IPR011513">
    <property type="entry name" value="Nse1"/>
</dbReference>
<dbReference type="GO" id="GO:0030915">
    <property type="term" value="C:Smc5-Smc6 complex"/>
    <property type="evidence" value="ECO:0007669"/>
    <property type="project" value="InterPro"/>
</dbReference>
<evidence type="ECO:0000313" key="2">
    <source>
        <dbReference type="Proteomes" id="UP000001307"/>
    </source>
</evidence>
<dbReference type="GO" id="GO:0000724">
    <property type="term" value="P:double-strand break repair via homologous recombination"/>
    <property type="evidence" value="ECO:0007669"/>
    <property type="project" value="TreeGrafter"/>
</dbReference>
<protein>
    <submittedName>
        <fullName evidence="1">Uncharacterized protein</fullName>
    </submittedName>
</protein>
<proteinExistence type="predicted"/>
<keyword evidence="2" id="KW-1185">Reference proteome</keyword>
<organism evidence="1">
    <name type="scientific">Oikopleura dioica</name>
    <name type="common">Tunicate</name>
    <dbReference type="NCBI Taxonomy" id="34765"/>
    <lineage>
        <taxon>Eukaryota</taxon>
        <taxon>Metazoa</taxon>
        <taxon>Chordata</taxon>
        <taxon>Tunicata</taxon>
        <taxon>Appendicularia</taxon>
        <taxon>Copelata</taxon>
        <taxon>Oikopleuridae</taxon>
        <taxon>Oikopleura</taxon>
    </lineage>
</organism>
<accession>E4X092</accession>
<dbReference type="GO" id="GO:0004842">
    <property type="term" value="F:ubiquitin-protein transferase activity"/>
    <property type="evidence" value="ECO:0007669"/>
    <property type="project" value="TreeGrafter"/>
</dbReference>
<dbReference type="EMBL" id="FN653020">
    <property type="protein sequence ID" value="CBY23191.1"/>
    <property type="molecule type" value="Genomic_DNA"/>
</dbReference>
<evidence type="ECO:0000313" key="1">
    <source>
        <dbReference type="EMBL" id="CBY23191.1"/>
    </source>
</evidence>
<dbReference type="Proteomes" id="UP000001307">
    <property type="component" value="Unassembled WGS sequence"/>
</dbReference>
<dbReference type="AlphaFoldDB" id="E4X092"/>
<reference evidence="1" key="1">
    <citation type="journal article" date="2010" name="Science">
        <title>Plasticity of animal genome architecture unmasked by rapid evolution of a pelagic tunicate.</title>
        <authorList>
            <person name="Denoeud F."/>
            <person name="Henriet S."/>
            <person name="Mungpakdee S."/>
            <person name="Aury J.M."/>
            <person name="Da Silva C."/>
            <person name="Brinkmann H."/>
            <person name="Mikhaleva J."/>
            <person name="Olsen L.C."/>
            <person name="Jubin C."/>
            <person name="Canestro C."/>
            <person name="Bouquet J.M."/>
            <person name="Danks G."/>
            <person name="Poulain J."/>
            <person name="Campsteijn C."/>
            <person name="Adamski M."/>
            <person name="Cross I."/>
            <person name="Yadetie F."/>
            <person name="Muffato M."/>
            <person name="Louis A."/>
            <person name="Butcher S."/>
            <person name="Tsagkogeorga G."/>
            <person name="Konrad A."/>
            <person name="Singh S."/>
            <person name="Jensen M.F."/>
            <person name="Cong E.H."/>
            <person name="Eikeseth-Otteraa H."/>
            <person name="Noel B."/>
            <person name="Anthouard V."/>
            <person name="Porcel B.M."/>
            <person name="Kachouri-Lafond R."/>
            <person name="Nishino A."/>
            <person name="Ugolini M."/>
            <person name="Chourrout P."/>
            <person name="Nishida H."/>
            <person name="Aasland R."/>
            <person name="Huzurbazar S."/>
            <person name="Westhof E."/>
            <person name="Delsuc F."/>
            <person name="Lehrach H."/>
            <person name="Reinhardt R."/>
            <person name="Weissenbach J."/>
            <person name="Roy S.W."/>
            <person name="Artiguenave F."/>
            <person name="Postlethwait J.H."/>
            <person name="Manak J.R."/>
            <person name="Thompson E.M."/>
            <person name="Jaillon O."/>
            <person name="Du Pasquier L."/>
            <person name="Boudinot P."/>
            <person name="Liberles D.A."/>
            <person name="Volff J.N."/>
            <person name="Philippe H."/>
            <person name="Lenhard B."/>
            <person name="Roest Crollius H."/>
            <person name="Wincker P."/>
            <person name="Chourrout D."/>
        </authorList>
    </citation>
    <scope>NUCLEOTIDE SEQUENCE [LARGE SCALE GENOMIC DNA]</scope>
</reference>